<accession>A0ABW5FWP3</accession>
<reference evidence="2" key="1">
    <citation type="journal article" date="2019" name="Int. J. Syst. Evol. Microbiol.">
        <title>The Global Catalogue of Microorganisms (GCM) 10K type strain sequencing project: providing services to taxonomists for standard genome sequencing and annotation.</title>
        <authorList>
            <consortium name="The Broad Institute Genomics Platform"/>
            <consortium name="The Broad Institute Genome Sequencing Center for Infectious Disease"/>
            <person name="Wu L."/>
            <person name="Ma J."/>
        </authorList>
    </citation>
    <scope>NUCLEOTIDE SEQUENCE [LARGE SCALE GENOMIC DNA]</scope>
    <source>
        <strain evidence="2">CGMCC 4.7645</strain>
    </source>
</reference>
<evidence type="ECO:0000313" key="1">
    <source>
        <dbReference type="EMBL" id="MFD2418660.1"/>
    </source>
</evidence>
<keyword evidence="2" id="KW-1185">Reference proteome</keyword>
<gene>
    <name evidence="1" type="ORF">ACFSXZ_20250</name>
</gene>
<evidence type="ECO:0000313" key="2">
    <source>
        <dbReference type="Proteomes" id="UP001597417"/>
    </source>
</evidence>
<organism evidence="1 2">
    <name type="scientific">Amycolatopsis pigmentata</name>
    <dbReference type="NCBI Taxonomy" id="450801"/>
    <lineage>
        <taxon>Bacteria</taxon>
        <taxon>Bacillati</taxon>
        <taxon>Actinomycetota</taxon>
        <taxon>Actinomycetes</taxon>
        <taxon>Pseudonocardiales</taxon>
        <taxon>Pseudonocardiaceae</taxon>
        <taxon>Amycolatopsis</taxon>
    </lineage>
</organism>
<protein>
    <submittedName>
        <fullName evidence="1">Uncharacterized protein</fullName>
    </submittedName>
</protein>
<sequence>MLTNLVSTILVLMFVLAFIAEGLSFGYGLEITLAAAFTAGLLASEVVRRILGNDDGGPSSPGSPHPVLA</sequence>
<proteinExistence type="predicted"/>
<comment type="caution">
    <text evidence="1">The sequence shown here is derived from an EMBL/GenBank/DDBJ whole genome shotgun (WGS) entry which is preliminary data.</text>
</comment>
<dbReference type="RefSeq" id="WP_378266671.1">
    <property type="nucleotide sequence ID" value="NZ_JBHUKR010000009.1"/>
</dbReference>
<dbReference type="Proteomes" id="UP001597417">
    <property type="component" value="Unassembled WGS sequence"/>
</dbReference>
<dbReference type="EMBL" id="JBHUKR010000009">
    <property type="protein sequence ID" value="MFD2418660.1"/>
    <property type="molecule type" value="Genomic_DNA"/>
</dbReference>
<name>A0ABW5FWP3_9PSEU</name>